<dbReference type="AlphaFoldDB" id="A0A1I4HLM7"/>
<proteinExistence type="predicted"/>
<feature type="domain" description="NERD" evidence="2">
    <location>
        <begin position="106"/>
        <end position="226"/>
    </location>
</feature>
<dbReference type="Proteomes" id="UP000199520">
    <property type="component" value="Unassembled WGS sequence"/>
</dbReference>
<keyword evidence="1" id="KW-0472">Membrane</keyword>
<keyword evidence="1" id="KW-1133">Transmembrane helix</keyword>
<feature type="transmembrane region" description="Helical" evidence="1">
    <location>
        <begin position="53"/>
        <end position="74"/>
    </location>
</feature>
<feature type="transmembrane region" description="Helical" evidence="1">
    <location>
        <begin position="80"/>
        <end position="98"/>
    </location>
</feature>
<accession>A0A1I4HLM7</accession>
<reference evidence="4" key="1">
    <citation type="submission" date="2016-10" db="EMBL/GenBank/DDBJ databases">
        <authorList>
            <person name="Varghese N."/>
            <person name="Submissions S."/>
        </authorList>
    </citation>
    <scope>NUCLEOTIDE SEQUENCE [LARGE SCALE GENOMIC DNA]</scope>
    <source>
        <strain evidence="4">DSM 13327</strain>
    </source>
</reference>
<dbReference type="InterPro" id="IPR011528">
    <property type="entry name" value="NERD"/>
</dbReference>
<dbReference type="Pfam" id="PF08378">
    <property type="entry name" value="NERD"/>
    <property type="match status" value="1"/>
</dbReference>
<dbReference type="PROSITE" id="PS50965">
    <property type="entry name" value="NERD"/>
    <property type="match status" value="1"/>
</dbReference>
<evidence type="ECO:0000313" key="3">
    <source>
        <dbReference type="EMBL" id="SFL43139.1"/>
    </source>
</evidence>
<name>A0A1I4HLM7_9FIRM</name>
<dbReference type="STRING" id="1123291.SAMN04490355_100488"/>
<keyword evidence="1" id="KW-0812">Transmembrane</keyword>
<evidence type="ECO:0000259" key="2">
    <source>
        <dbReference type="PROSITE" id="PS50965"/>
    </source>
</evidence>
<gene>
    <name evidence="3" type="ORF">SAMN04490355_100488</name>
</gene>
<dbReference type="EMBL" id="FOTS01000004">
    <property type="protein sequence ID" value="SFL43139.1"/>
    <property type="molecule type" value="Genomic_DNA"/>
</dbReference>
<protein>
    <submittedName>
        <fullName evidence="3">Nuclease-related domain-containing protein</fullName>
    </submittedName>
</protein>
<keyword evidence="4" id="KW-1185">Reference proteome</keyword>
<organism evidence="3 4">
    <name type="scientific">Pelosinus propionicus DSM 13327</name>
    <dbReference type="NCBI Taxonomy" id="1123291"/>
    <lineage>
        <taxon>Bacteria</taxon>
        <taxon>Bacillati</taxon>
        <taxon>Bacillota</taxon>
        <taxon>Negativicutes</taxon>
        <taxon>Selenomonadales</taxon>
        <taxon>Sporomusaceae</taxon>
        <taxon>Pelosinus</taxon>
    </lineage>
</organism>
<sequence length="276" mass="31147">MDSDEVLHAFESAKEGGLATLDAKPETREHKGVKGMAQFHKGRNNLIGKANRSLFAGIVLLVVVCMSFFLIFVHKLQVNQWYYLAPLITAIVLSSYYIRRGVIFRFGAKGETIGLVEALHLPEDYHVFTNVSISYQNYSQETDLIIVGMKGVYVVEVKNHNGHIVGDAQDAEWTQHKVGRGGGKYSKKMVNPVKQVKGQVYKLSKFLKEQGINVWVEGIVLFTNEAVHVKAHNSSVPVLFHDNQLNHYILTCKNRQYLNKTLIHKVVEILSSLQKK</sequence>
<evidence type="ECO:0000313" key="4">
    <source>
        <dbReference type="Proteomes" id="UP000199520"/>
    </source>
</evidence>
<evidence type="ECO:0000256" key="1">
    <source>
        <dbReference type="SAM" id="Phobius"/>
    </source>
</evidence>
<dbReference type="RefSeq" id="WP_245754790.1">
    <property type="nucleotide sequence ID" value="NZ_FOTS01000004.1"/>
</dbReference>